<evidence type="ECO:0000313" key="3">
    <source>
        <dbReference type="EMBL" id="KAJ0961346.1"/>
    </source>
</evidence>
<keyword evidence="4" id="KW-1185">Reference proteome</keyword>
<evidence type="ECO:0000313" key="4">
    <source>
        <dbReference type="Proteomes" id="UP001085076"/>
    </source>
</evidence>
<proteinExistence type="predicted"/>
<keyword evidence="2" id="KW-0812">Transmembrane</keyword>
<feature type="region of interest" description="Disordered" evidence="1">
    <location>
        <begin position="1"/>
        <end position="75"/>
    </location>
</feature>
<dbReference type="AlphaFoldDB" id="A0A9D5BVE0"/>
<organism evidence="3 4">
    <name type="scientific">Dioscorea zingiberensis</name>
    <dbReference type="NCBI Taxonomy" id="325984"/>
    <lineage>
        <taxon>Eukaryota</taxon>
        <taxon>Viridiplantae</taxon>
        <taxon>Streptophyta</taxon>
        <taxon>Embryophyta</taxon>
        <taxon>Tracheophyta</taxon>
        <taxon>Spermatophyta</taxon>
        <taxon>Magnoliopsida</taxon>
        <taxon>Liliopsida</taxon>
        <taxon>Dioscoreales</taxon>
        <taxon>Dioscoreaceae</taxon>
        <taxon>Dioscorea</taxon>
    </lineage>
</organism>
<protein>
    <submittedName>
        <fullName evidence="3">Uncharacterized protein</fullName>
    </submittedName>
</protein>
<dbReference type="Proteomes" id="UP001085076">
    <property type="component" value="Unassembled WGS sequence"/>
</dbReference>
<name>A0A9D5BVE0_9LILI</name>
<comment type="caution">
    <text evidence="3">The sequence shown here is derived from an EMBL/GenBank/DDBJ whole genome shotgun (WGS) entry which is preliminary data.</text>
</comment>
<dbReference type="EMBL" id="JAGGNH010000026">
    <property type="protein sequence ID" value="KAJ0961346.1"/>
    <property type="molecule type" value="Genomic_DNA"/>
</dbReference>
<keyword evidence="2" id="KW-1133">Transmembrane helix</keyword>
<gene>
    <name evidence="3" type="ORF">J5N97_000553</name>
</gene>
<keyword evidence="2" id="KW-0472">Membrane</keyword>
<evidence type="ECO:0000256" key="1">
    <source>
        <dbReference type="SAM" id="MobiDB-lite"/>
    </source>
</evidence>
<reference evidence="3 4" key="1">
    <citation type="journal article" date="2022" name="Hortic Res">
        <title>The genome of Dioscorea zingiberensis sheds light on the biosynthesis, origin and evolution of the medicinally important diosgenin saponins.</title>
        <authorList>
            <person name="Li Y."/>
            <person name="Tan C."/>
            <person name="Li Z."/>
            <person name="Guo J."/>
            <person name="Li S."/>
            <person name="Chen X."/>
            <person name="Wang C."/>
            <person name="Dai X."/>
            <person name="Yang H."/>
            <person name="Song W."/>
            <person name="Hou L."/>
            <person name="Xu J."/>
            <person name="Tong Z."/>
            <person name="Xu A."/>
            <person name="Yuan X."/>
            <person name="Wang W."/>
            <person name="Yang Q."/>
            <person name="Chen L."/>
            <person name="Sun Z."/>
            <person name="Wang K."/>
            <person name="Pan B."/>
            <person name="Chen J."/>
            <person name="Bao Y."/>
            <person name="Liu F."/>
            <person name="Qi X."/>
            <person name="Gang D.R."/>
            <person name="Wen J."/>
            <person name="Li J."/>
        </authorList>
    </citation>
    <scope>NUCLEOTIDE SEQUENCE [LARGE SCALE GENOMIC DNA]</scope>
    <source>
        <strain evidence="3">Dzin_1.0</strain>
    </source>
</reference>
<accession>A0A9D5BVE0</accession>
<feature type="transmembrane region" description="Helical" evidence="2">
    <location>
        <begin position="171"/>
        <end position="188"/>
    </location>
</feature>
<evidence type="ECO:0000256" key="2">
    <source>
        <dbReference type="SAM" id="Phobius"/>
    </source>
</evidence>
<sequence length="200" mass="20888">MSVTFSSSGEAGASLVDNGEAGEGAGRGLVGEDDAVELGEVKPVGRRSRGDGEGKTATGEDGEGGALDGEKDEGRVKIGDLTAGGEVEVKVGSGLIGGGGLGGVTEAAEDSEDVGVGFELFLEIVWGQRENWRNGSRFQHRSPFHNGHGLPNMLPPGSAIKLCCLRRSRRHAGVVLLLVHVLMIAYWPRRKRASLHSFGT</sequence>